<comment type="subcellular location">
    <subcellularLocation>
        <location evidence="8">Chromosome</location>
        <location evidence="8">Centromere</location>
        <location evidence="8">Kinetochore</location>
    </subcellularLocation>
    <subcellularLocation>
        <location evidence="8">Nucleus</location>
    </subcellularLocation>
</comment>
<evidence type="ECO:0000256" key="7">
    <source>
        <dbReference type="ARBA" id="ARBA00023328"/>
    </source>
</evidence>
<dbReference type="Pfam" id="PF03801">
    <property type="entry name" value="Ndc80_HEC"/>
    <property type="match status" value="1"/>
</dbReference>
<feature type="compositionally biased region" description="Low complexity" evidence="10">
    <location>
        <begin position="36"/>
        <end position="47"/>
    </location>
</feature>
<keyword evidence="6 8" id="KW-0131">Cell cycle</keyword>
<keyword evidence="7 8" id="KW-0137">Centromere</keyword>
<dbReference type="InterPro" id="IPR038273">
    <property type="entry name" value="Ndc80_sf"/>
</dbReference>
<comment type="function">
    <text evidence="8">Acts as a component of the essential kinetochore-associated NDC80 complex, which is required for chromosome segregation and spindle checkpoint activity.</text>
</comment>
<dbReference type="GO" id="GO:0031262">
    <property type="term" value="C:Ndc80 complex"/>
    <property type="evidence" value="ECO:0007669"/>
    <property type="project" value="UniProtKB-UniRule"/>
</dbReference>
<keyword evidence="8" id="KW-0539">Nucleus</keyword>
<keyword evidence="4 8" id="KW-0498">Mitosis</keyword>
<organism evidence="12 13">
    <name type="scientific">Dillenia turbinata</name>
    <dbReference type="NCBI Taxonomy" id="194707"/>
    <lineage>
        <taxon>Eukaryota</taxon>
        <taxon>Viridiplantae</taxon>
        <taxon>Streptophyta</taxon>
        <taxon>Embryophyta</taxon>
        <taxon>Tracheophyta</taxon>
        <taxon>Spermatophyta</taxon>
        <taxon>Magnoliopsida</taxon>
        <taxon>eudicotyledons</taxon>
        <taxon>Gunneridae</taxon>
        <taxon>Pentapetalae</taxon>
        <taxon>Dilleniales</taxon>
        <taxon>Dilleniaceae</taxon>
        <taxon>Dillenia</taxon>
    </lineage>
</organism>
<dbReference type="EMBL" id="JBAMMX010000028">
    <property type="protein sequence ID" value="KAK6911138.1"/>
    <property type="molecule type" value="Genomic_DNA"/>
</dbReference>
<dbReference type="Gene3D" id="1.10.418.30">
    <property type="entry name" value="Ncd80 complex, Ncd80 subunit"/>
    <property type="match status" value="1"/>
</dbReference>
<evidence type="ECO:0000256" key="1">
    <source>
        <dbReference type="ARBA" id="ARBA00007050"/>
    </source>
</evidence>
<evidence type="ECO:0000313" key="13">
    <source>
        <dbReference type="Proteomes" id="UP001370490"/>
    </source>
</evidence>
<dbReference type="PANTHER" id="PTHR46681:SF1">
    <property type="entry name" value="KINETOCHORE PROTEIN NDC80 HOMOLOG"/>
    <property type="match status" value="1"/>
</dbReference>
<gene>
    <name evidence="12" type="ORF">RJ641_023231</name>
</gene>
<sequence>MKGRGKRRLTPAEQYPRERRAPPPPPPPQNPRDSDASFCSSRPSSSSIGTARIAISDRSYQHSALHLVNSYLSSHSSTIFLKPPLPSAKDINDTIKFLLSCLDFQPSSKIDEDVQIVMKQLNCPIKINKSALRAPGAPHAWPSVLALIHWLVQLAMYNDGLHSSNREEENSMLTYAHESYIHYIRGDDDKVEEVDNDFIGKLEREREIEEETIRVLEKEERNLKERIEVLKAEPNPREEIEKEKGVLEEDVKKFNTLIEGLLDGIATLEKGLTEKERELETKEMEHKKILEENAELKRTVELQVFNARDVERMKRELQAVEREIEEAESGRNAYEEKSWDVKAALGHKLQELEALAMECNQALRRLKLGSNLQYKVNAEGSTPVEVLGIDYKSTLKPALESLADDIKKSSMGKLEESIALQQQLAEMKNKNEGKKRRIDALESHIIEVEAELDFLKKEAHEYISRRAAEARNMAEKVEAETQNIDMMEKEAAEVVKASKLKLQEAILKNEEEIQICAREFFALVDSVSKYKEYMASKICEMKSNLSGTVSMVSDIYKGSLPVQLGNISDASH</sequence>
<dbReference type="InterPro" id="IPR055307">
    <property type="entry name" value="NDC80_plants"/>
</dbReference>
<evidence type="ECO:0000256" key="10">
    <source>
        <dbReference type="SAM" id="MobiDB-lite"/>
    </source>
</evidence>
<keyword evidence="5 9" id="KW-0175">Coiled coil</keyword>
<dbReference type="GO" id="GO:0005634">
    <property type="term" value="C:nucleus"/>
    <property type="evidence" value="ECO:0007669"/>
    <property type="project" value="UniProtKB-SubCell"/>
</dbReference>
<dbReference type="GO" id="GO:0051301">
    <property type="term" value="P:cell division"/>
    <property type="evidence" value="ECO:0007669"/>
    <property type="project" value="UniProtKB-UniRule"/>
</dbReference>
<evidence type="ECO:0000256" key="3">
    <source>
        <dbReference type="ARBA" id="ARBA00022618"/>
    </source>
</evidence>
<evidence type="ECO:0000256" key="9">
    <source>
        <dbReference type="SAM" id="Coils"/>
    </source>
</evidence>
<dbReference type="Proteomes" id="UP001370490">
    <property type="component" value="Unassembled WGS sequence"/>
</dbReference>
<comment type="subunit">
    <text evidence="8">Component of the NDC80 complex.</text>
</comment>
<feature type="region of interest" description="Disordered" evidence="10">
    <location>
        <begin position="1"/>
        <end position="47"/>
    </location>
</feature>
<evidence type="ECO:0000259" key="11">
    <source>
        <dbReference type="Pfam" id="PF03801"/>
    </source>
</evidence>
<dbReference type="GO" id="GO:0051315">
    <property type="term" value="P:attachment of mitotic spindle microtubules to kinetochore"/>
    <property type="evidence" value="ECO:0007669"/>
    <property type="project" value="UniProtKB-UniRule"/>
</dbReference>
<accession>A0AAN8U6N5</accession>
<protein>
    <recommendedName>
        <fullName evidence="8">Kinetochore protein NDC80</fullName>
    </recommendedName>
</protein>
<dbReference type="PANTHER" id="PTHR46681">
    <property type="entry name" value="KINETOCHORE PROTEIN NDC80 HOMOLOG"/>
    <property type="match status" value="1"/>
</dbReference>
<evidence type="ECO:0000256" key="8">
    <source>
        <dbReference type="RuleBase" id="RU368072"/>
    </source>
</evidence>
<keyword evidence="13" id="KW-1185">Reference proteome</keyword>
<dbReference type="AlphaFoldDB" id="A0AAN8U6N5"/>
<comment type="similarity">
    <text evidence="1 8">Belongs to the NDC80/HEC1 family.</text>
</comment>
<evidence type="ECO:0000256" key="2">
    <source>
        <dbReference type="ARBA" id="ARBA00022454"/>
    </source>
</evidence>
<comment type="caution">
    <text evidence="12">The sequence shown here is derived from an EMBL/GenBank/DDBJ whole genome shotgun (WGS) entry which is preliminary data.</text>
</comment>
<evidence type="ECO:0000313" key="12">
    <source>
        <dbReference type="EMBL" id="KAK6911138.1"/>
    </source>
</evidence>
<proteinExistence type="inferred from homology"/>
<name>A0AAN8U6N5_9MAGN</name>
<feature type="domain" description="Kinetochore protein Ndc80 CH" evidence="11">
    <location>
        <begin position="31"/>
        <end position="157"/>
    </location>
</feature>
<evidence type="ECO:0000256" key="6">
    <source>
        <dbReference type="ARBA" id="ARBA00023306"/>
    </source>
</evidence>
<keyword evidence="2 8" id="KW-0158">Chromosome</keyword>
<reference evidence="12 13" key="1">
    <citation type="submission" date="2023-12" db="EMBL/GenBank/DDBJ databases">
        <title>A high-quality genome assembly for Dillenia turbinata (Dilleniales).</title>
        <authorList>
            <person name="Chanderbali A."/>
        </authorList>
    </citation>
    <scope>NUCLEOTIDE SEQUENCE [LARGE SCALE GENOMIC DNA]</scope>
    <source>
        <strain evidence="12">LSX21</strain>
        <tissue evidence="12">Leaf</tissue>
    </source>
</reference>
<dbReference type="InterPro" id="IPR055260">
    <property type="entry name" value="Ndc80_CH"/>
</dbReference>
<feature type="coiled-coil region" evidence="9">
    <location>
        <begin position="417"/>
        <end position="497"/>
    </location>
</feature>
<keyword evidence="8" id="KW-0995">Kinetochore</keyword>
<evidence type="ECO:0000256" key="5">
    <source>
        <dbReference type="ARBA" id="ARBA00023054"/>
    </source>
</evidence>
<evidence type="ECO:0000256" key="4">
    <source>
        <dbReference type="ARBA" id="ARBA00022776"/>
    </source>
</evidence>
<feature type="coiled-coil region" evidence="9">
    <location>
        <begin position="199"/>
        <end position="369"/>
    </location>
</feature>
<keyword evidence="3 8" id="KW-0132">Cell division</keyword>